<feature type="transmembrane region" description="Helical" evidence="1">
    <location>
        <begin position="109"/>
        <end position="126"/>
    </location>
</feature>
<dbReference type="InterPro" id="IPR025597">
    <property type="entry name" value="DUF4345"/>
</dbReference>
<feature type="transmembrane region" description="Helical" evidence="1">
    <location>
        <begin position="85"/>
        <end position="103"/>
    </location>
</feature>
<proteinExistence type="predicted"/>
<gene>
    <name evidence="2" type="ORF">L0U89_16495</name>
</gene>
<keyword evidence="3" id="KW-1185">Reference proteome</keyword>
<organism evidence="2 3">
    <name type="scientific">Mariniradius sediminis</name>
    <dbReference type="NCBI Taxonomy" id="2909237"/>
    <lineage>
        <taxon>Bacteria</taxon>
        <taxon>Pseudomonadati</taxon>
        <taxon>Bacteroidota</taxon>
        <taxon>Cytophagia</taxon>
        <taxon>Cytophagales</taxon>
        <taxon>Cyclobacteriaceae</taxon>
        <taxon>Mariniradius</taxon>
    </lineage>
</organism>
<dbReference type="Proteomes" id="UP001201449">
    <property type="component" value="Unassembled WGS sequence"/>
</dbReference>
<evidence type="ECO:0000313" key="2">
    <source>
        <dbReference type="EMBL" id="MCF1752659.1"/>
    </source>
</evidence>
<keyword evidence="1" id="KW-0472">Membrane</keyword>
<keyword evidence="1" id="KW-1133">Transmembrane helix</keyword>
<evidence type="ECO:0000313" key="3">
    <source>
        <dbReference type="Proteomes" id="UP001201449"/>
    </source>
</evidence>
<comment type="caution">
    <text evidence="2">The sequence shown here is derived from an EMBL/GenBank/DDBJ whole genome shotgun (WGS) entry which is preliminary data.</text>
</comment>
<feature type="transmembrane region" description="Helical" evidence="1">
    <location>
        <begin position="7"/>
        <end position="25"/>
    </location>
</feature>
<evidence type="ECO:0000256" key="1">
    <source>
        <dbReference type="SAM" id="Phobius"/>
    </source>
</evidence>
<dbReference type="RefSeq" id="WP_234862521.1">
    <property type="nucleotide sequence ID" value="NZ_JAKEVZ010000014.1"/>
</dbReference>
<accession>A0ABS9BZE5</accession>
<keyword evidence="1" id="KW-0812">Transmembrane</keyword>
<sequence length="141" mass="16202">MIRLAHFFFYTYVGLVILAGFWGAFVNPAWDMKVMFSVDLGQLSPDSAINLMSQYRFLRALELGFGIVSILFVGRIFSEESYWRLFLLVMGLGVLARVFSWFFDGNPNLLTKFFLFYEAIGWLIIWKAGLNKIQKTASDGN</sequence>
<protein>
    <submittedName>
        <fullName evidence="2">DUF4345 family protein</fullName>
    </submittedName>
</protein>
<dbReference type="EMBL" id="JAKEVZ010000014">
    <property type="protein sequence ID" value="MCF1752659.1"/>
    <property type="molecule type" value="Genomic_DNA"/>
</dbReference>
<feature type="transmembrane region" description="Helical" evidence="1">
    <location>
        <begin position="57"/>
        <end position="78"/>
    </location>
</feature>
<reference evidence="2 3" key="1">
    <citation type="submission" date="2022-01" db="EMBL/GenBank/DDBJ databases">
        <title>Mariniradius saccharolyticus sp. nov., isolated from sediment of a river.</title>
        <authorList>
            <person name="Liu H."/>
        </authorList>
    </citation>
    <scope>NUCLEOTIDE SEQUENCE [LARGE SCALE GENOMIC DNA]</scope>
    <source>
        <strain evidence="2 3">RY-2</strain>
    </source>
</reference>
<name>A0ABS9BZE5_9BACT</name>
<dbReference type="Pfam" id="PF14248">
    <property type="entry name" value="DUF4345"/>
    <property type="match status" value="1"/>
</dbReference>